<evidence type="ECO:0000256" key="2">
    <source>
        <dbReference type="HAMAP-Rule" id="MF_00518"/>
    </source>
</evidence>
<dbReference type="EC" id="3.1.1.-" evidence="2"/>
<comment type="domain">
    <text evidence="2">A Gly-cisPro motif from one monomer fits into the active site of the other monomer to allow specific chiral rejection of L-amino acids.</text>
</comment>
<keyword evidence="2" id="KW-0694">RNA-binding</keyword>
<dbReference type="Proteomes" id="UP001500034">
    <property type="component" value="Unassembled WGS sequence"/>
</dbReference>
<keyword evidence="4" id="KW-1185">Reference proteome</keyword>
<evidence type="ECO:0000256" key="1">
    <source>
        <dbReference type="ARBA" id="ARBA00009673"/>
    </source>
</evidence>
<comment type="catalytic activity">
    <reaction evidence="2">
        <text>glycyl-tRNA(Ala) + H2O = tRNA(Ala) + glycine + H(+)</text>
        <dbReference type="Rhea" id="RHEA:53744"/>
        <dbReference type="Rhea" id="RHEA-COMP:9657"/>
        <dbReference type="Rhea" id="RHEA-COMP:13640"/>
        <dbReference type="ChEBI" id="CHEBI:15377"/>
        <dbReference type="ChEBI" id="CHEBI:15378"/>
        <dbReference type="ChEBI" id="CHEBI:57305"/>
        <dbReference type="ChEBI" id="CHEBI:78442"/>
        <dbReference type="ChEBI" id="CHEBI:78522"/>
    </reaction>
</comment>
<dbReference type="EC" id="3.1.1.96" evidence="2"/>
<comment type="similarity">
    <text evidence="1 2">Belongs to the DTD family.</text>
</comment>
<organism evidence="3 4">
    <name type="scientific">Streptomyces marokkonensis</name>
    <dbReference type="NCBI Taxonomy" id="324855"/>
    <lineage>
        <taxon>Bacteria</taxon>
        <taxon>Bacillati</taxon>
        <taxon>Actinomycetota</taxon>
        <taxon>Actinomycetes</taxon>
        <taxon>Kitasatosporales</taxon>
        <taxon>Streptomycetaceae</taxon>
        <taxon>Streptomyces</taxon>
    </lineage>
</organism>
<keyword evidence="2" id="KW-0378">Hydrolase</keyword>
<comment type="function">
    <text evidence="2">An aminoacyl-tRNA editing enzyme that deacylates mischarged D-aminoacyl-tRNAs. Also deacylates mischarged glycyl-tRNA(Ala), protecting cells against glycine mischarging by AlaRS. Acts via tRNA-based rather than protein-based catalysis; rejects L-amino acids rather than detecting D-amino acids in the active site. By recycling D-aminoacyl-tRNA to D-amino acids and free tRNA molecules, this enzyme counteracts the toxicity associated with the formation of D-aminoacyl-tRNA entities in vivo and helps enforce protein L-homochirality.</text>
</comment>
<dbReference type="NCBIfam" id="TIGR00256">
    <property type="entry name" value="D-aminoacyl-tRNA deacylase"/>
    <property type="match status" value="1"/>
</dbReference>
<dbReference type="EMBL" id="BAABCQ010000174">
    <property type="protein sequence ID" value="GAA4005897.1"/>
    <property type="molecule type" value="Genomic_DNA"/>
</dbReference>
<accession>A0ABP7S388</accession>
<comment type="subunit">
    <text evidence="2">Homodimer.</text>
</comment>
<dbReference type="PANTHER" id="PTHR10472">
    <property type="entry name" value="D-TYROSYL-TRNA TYR DEACYLASE"/>
    <property type="match status" value="1"/>
</dbReference>
<dbReference type="PANTHER" id="PTHR10472:SF5">
    <property type="entry name" value="D-AMINOACYL-TRNA DEACYLASE 1"/>
    <property type="match status" value="1"/>
</dbReference>
<dbReference type="CDD" id="cd00563">
    <property type="entry name" value="Dtyr_deacylase"/>
    <property type="match status" value="1"/>
</dbReference>
<dbReference type="SUPFAM" id="SSF69500">
    <property type="entry name" value="DTD-like"/>
    <property type="match status" value="1"/>
</dbReference>
<keyword evidence="2" id="KW-0963">Cytoplasm</keyword>
<dbReference type="Gene3D" id="3.50.80.10">
    <property type="entry name" value="D-tyrosyl-tRNA(Tyr) deacylase"/>
    <property type="match status" value="1"/>
</dbReference>
<comment type="subcellular location">
    <subcellularLocation>
        <location evidence="2">Cytoplasm</location>
    </subcellularLocation>
</comment>
<feature type="short sequence motif" description="Gly-cisPro motif, important for rejection of L-amino acids" evidence="2">
    <location>
        <begin position="216"/>
        <end position="217"/>
    </location>
</feature>
<comment type="catalytic activity">
    <reaction evidence="2">
        <text>a D-aminoacyl-tRNA + H2O = a tRNA + a D-alpha-amino acid + H(+)</text>
        <dbReference type="Rhea" id="RHEA:13953"/>
        <dbReference type="Rhea" id="RHEA-COMP:10123"/>
        <dbReference type="Rhea" id="RHEA-COMP:10124"/>
        <dbReference type="ChEBI" id="CHEBI:15377"/>
        <dbReference type="ChEBI" id="CHEBI:15378"/>
        <dbReference type="ChEBI" id="CHEBI:59871"/>
        <dbReference type="ChEBI" id="CHEBI:78442"/>
        <dbReference type="ChEBI" id="CHEBI:79333"/>
        <dbReference type="EC" id="3.1.1.96"/>
    </reaction>
</comment>
<protein>
    <recommendedName>
        <fullName evidence="2">D-aminoacyl-tRNA deacylase</fullName>
        <shortName evidence="2">DTD</shortName>
        <ecNumber evidence="2">3.1.1.96</ecNumber>
    </recommendedName>
    <alternativeName>
        <fullName evidence="2">Gly-tRNA(Ala) deacylase</fullName>
        <ecNumber evidence="2">3.1.1.-</ecNumber>
    </alternativeName>
</protein>
<dbReference type="InterPro" id="IPR023509">
    <property type="entry name" value="DTD-like_sf"/>
</dbReference>
<gene>
    <name evidence="2" type="primary">dtd</name>
    <name evidence="3" type="ORF">GCM10022384_60270</name>
</gene>
<sequence length="224" mass="23478">MIGPDQPQMGGSRLFAGERVREEDQLDRVIVVLRTCDGPGRSVRMAGCAGRPPAGVHRNGQGAGGHPVRARVPAPGSARHHGGMRAVVQRVDGASVVVNGETVGAIDGEGLCVLVGVTHDDTGEKAAQLARKLWSVRLLHDEKSCSDTGAPLLVISQFTLYGDARKGRRPTWNAAAPGDVAEPLVDEVVAQLRALGATVATGRFGARMRVSLTNDGPFTVIVEV</sequence>
<dbReference type="InterPro" id="IPR003732">
    <property type="entry name" value="Daa-tRNA_deacyls_DTD"/>
</dbReference>
<reference evidence="4" key="1">
    <citation type="journal article" date="2019" name="Int. J. Syst. Evol. Microbiol.">
        <title>The Global Catalogue of Microorganisms (GCM) 10K type strain sequencing project: providing services to taxonomists for standard genome sequencing and annotation.</title>
        <authorList>
            <consortium name="The Broad Institute Genomics Platform"/>
            <consortium name="The Broad Institute Genome Sequencing Center for Infectious Disease"/>
            <person name="Wu L."/>
            <person name="Ma J."/>
        </authorList>
    </citation>
    <scope>NUCLEOTIDE SEQUENCE [LARGE SCALE GENOMIC DNA]</scope>
    <source>
        <strain evidence="4">JCM 17027</strain>
    </source>
</reference>
<dbReference type="Pfam" id="PF02580">
    <property type="entry name" value="Tyr_Deacylase"/>
    <property type="match status" value="1"/>
</dbReference>
<evidence type="ECO:0000313" key="3">
    <source>
        <dbReference type="EMBL" id="GAA4005897.1"/>
    </source>
</evidence>
<comment type="caution">
    <text evidence="3">The sequence shown here is derived from an EMBL/GenBank/DDBJ whole genome shotgun (WGS) entry which is preliminary data.</text>
</comment>
<keyword evidence="2" id="KW-0820">tRNA-binding</keyword>
<dbReference type="HAMAP" id="MF_00518">
    <property type="entry name" value="Deacylase_Dtd"/>
    <property type="match status" value="1"/>
</dbReference>
<name>A0ABP7S388_9ACTN</name>
<proteinExistence type="inferred from homology"/>
<evidence type="ECO:0000313" key="4">
    <source>
        <dbReference type="Proteomes" id="UP001500034"/>
    </source>
</evidence>